<evidence type="ECO:0000256" key="6">
    <source>
        <dbReference type="ARBA" id="ARBA00022989"/>
    </source>
</evidence>
<evidence type="ECO:0000256" key="2">
    <source>
        <dbReference type="ARBA" id="ARBA00022475"/>
    </source>
</evidence>
<keyword evidence="3 9" id="KW-0997">Cell inner membrane</keyword>
<comment type="similarity">
    <text evidence="9">Belongs to the FtsQ/DivIB family. FtsQ subfamily.</text>
</comment>
<dbReference type="RefSeq" id="WP_345099187.1">
    <property type="nucleotide sequence ID" value="NZ_BAABGS010000021.1"/>
</dbReference>
<evidence type="ECO:0000256" key="9">
    <source>
        <dbReference type="HAMAP-Rule" id="MF_00911"/>
    </source>
</evidence>
<evidence type="ECO:0000256" key="10">
    <source>
        <dbReference type="SAM" id="Coils"/>
    </source>
</evidence>
<keyword evidence="4 9" id="KW-0132">Cell division</keyword>
<evidence type="ECO:0000256" key="8">
    <source>
        <dbReference type="ARBA" id="ARBA00023306"/>
    </source>
</evidence>
<dbReference type="InterPro" id="IPR013685">
    <property type="entry name" value="POTRA_FtsQ_type"/>
</dbReference>
<dbReference type="Gene3D" id="3.10.20.310">
    <property type="entry name" value="membrane protein fhac"/>
    <property type="match status" value="1"/>
</dbReference>
<keyword evidence="7 9" id="KW-0472">Membrane</keyword>
<dbReference type="EMBL" id="JBHUIR010000038">
    <property type="protein sequence ID" value="MFD2260373.1"/>
    <property type="molecule type" value="Genomic_DNA"/>
</dbReference>
<dbReference type="GO" id="GO:0051301">
    <property type="term" value="P:cell division"/>
    <property type="evidence" value="ECO:0007669"/>
    <property type="project" value="UniProtKB-KW"/>
</dbReference>
<protein>
    <recommendedName>
        <fullName evidence="9">Cell division protein FtsQ</fullName>
    </recommendedName>
</protein>
<dbReference type="Gene3D" id="3.40.50.11690">
    <property type="entry name" value="Cell division protein FtsQ/DivIB"/>
    <property type="match status" value="1"/>
</dbReference>
<evidence type="ECO:0000256" key="5">
    <source>
        <dbReference type="ARBA" id="ARBA00022692"/>
    </source>
</evidence>
<keyword evidence="10" id="KW-0175">Coiled coil</keyword>
<dbReference type="Pfam" id="PF03799">
    <property type="entry name" value="FtsQ_DivIB_C"/>
    <property type="match status" value="1"/>
</dbReference>
<evidence type="ECO:0000256" key="7">
    <source>
        <dbReference type="ARBA" id="ARBA00023136"/>
    </source>
</evidence>
<dbReference type="PANTHER" id="PTHR35851">
    <property type="entry name" value="CELL DIVISION PROTEIN FTSQ"/>
    <property type="match status" value="1"/>
</dbReference>
<proteinExistence type="inferred from homology"/>
<dbReference type="HAMAP" id="MF_00911">
    <property type="entry name" value="FtsQ_subfam"/>
    <property type="match status" value="1"/>
</dbReference>
<feature type="domain" description="POTRA" evidence="11">
    <location>
        <begin position="80"/>
        <end position="148"/>
    </location>
</feature>
<evidence type="ECO:0000256" key="1">
    <source>
        <dbReference type="ARBA" id="ARBA00004370"/>
    </source>
</evidence>
<evidence type="ECO:0000256" key="3">
    <source>
        <dbReference type="ARBA" id="ARBA00022519"/>
    </source>
</evidence>
<keyword evidence="5 9" id="KW-0812">Transmembrane</keyword>
<dbReference type="InterPro" id="IPR034746">
    <property type="entry name" value="POTRA"/>
</dbReference>
<comment type="caution">
    <text evidence="12">The sequence shown here is derived from an EMBL/GenBank/DDBJ whole genome shotgun (WGS) entry which is preliminary data.</text>
</comment>
<name>A0ABW5DIM1_9HYPH</name>
<evidence type="ECO:0000259" key="11">
    <source>
        <dbReference type="PROSITE" id="PS51779"/>
    </source>
</evidence>
<keyword evidence="8 9" id="KW-0131">Cell cycle</keyword>
<organism evidence="12 13">
    <name type="scientific">Chelativorans composti</name>
    <dbReference type="NCBI Taxonomy" id="768533"/>
    <lineage>
        <taxon>Bacteria</taxon>
        <taxon>Pseudomonadati</taxon>
        <taxon>Pseudomonadota</taxon>
        <taxon>Alphaproteobacteria</taxon>
        <taxon>Hyphomicrobiales</taxon>
        <taxon>Phyllobacteriaceae</taxon>
        <taxon>Chelativorans</taxon>
    </lineage>
</organism>
<dbReference type="PANTHER" id="PTHR35851:SF1">
    <property type="entry name" value="CELL DIVISION PROTEIN FTSQ"/>
    <property type="match status" value="1"/>
</dbReference>
<evidence type="ECO:0000256" key="4">
    <source>
        <dbReference type="ARBA" id="ARBA00022618"/>
    </source>
</evidence>
<gene>
    <name evidence="9" type="primary">ftsQ</name>
    <name evidence="12" type="ORF">ACFSMZ_11435</name>
</gene>
<dbReference type="PROSITE" id="PS51779">
    <property type="entry name" value="POTRA"/>
    <property type="match status" value="1"/>
</dbReference>
<accession>A0ABW5DIM1</accession>
<reference evidence="13" key="1">
    <citation type="journal article" date="2019" name="Int. J. Syst. Evol. Microbiol.">
        <title>The Global Catalogue of Microorganisms (GCM) 10K type strain sequencing project: providing services to taxonomists for standard genome sequencing and annotation.</title>
        <authorList>
            <consortium name="The Broad Institute Genomics Platform"/>
            <consortium name="The Broad Institute Genome Sequencing Center for Infectious Disease"/>
            <person name="Wu L."/>
            <person name="Ma J."/>
        </authorList>
    </citation>
    <scope>NUCLEOTIDE SEQUENCE [LARGE SCALE GENOMIC DNA]</scope>
    <source>
        <strain evidence="13">KCTC 23707</strain>
    </source>
</reference>
<feature type="coiled-coil region" evidence="10">
    <location>
        <begin position="231"/>
        <end position="265"/>
    </location>
</feature>
<keyword evidence="6 9" id="KW-1133">Transmembrane helix</keyword>
<evidence type="ECO:0000313" key="13">
    <source>
        <dbReference type="Proteomes" id="UP001597373"/>
    </source>
</evidence>
<keyword evidence="13" id="KW-1185">Reference proteome</keyword>
<dbReference type="InterPro" id="IPR005548">
    <property type="entry name" value="Cell_div_FtsQ/DivIB_C"/>
</dbReference>
<comment type="subcellular location">
    <subcellularLocation>
        <location evidence="9">Cell inner membrane</location>
        <topology evidence="9">Single-pass type II membrane protein</topology>
    </subcellularLocation>
    <subcellularLocation>
        <location evidence="1">Membrane</location>
    </subcellularLocation>
    <text evidence="9">Localizes to the division septum.</text>
</comment>
<dbReference type="Proteomes" id="UP001597373">
    <property type="component" value="Unassembled WGS sequence"/>
</dbReference>
<sequence length="299" mass="32970">MFALSSDRGLALAVGGLPPARWLRRLWRAVRRVRIDDIRYPRFGASISTGALLGFVLVYGTVEGGHSDAVVQFVTARTGFAIEDVKIAGNVETSEIDVLQQIGLDGWTSMIGFDVAQARARIAELPWVESVEVRKVYPARLEVQIVERKPFAIWQHGQALDVIEGDGDTIAPFYGGRLASLPLVIGAGADKAAPGIVKMLSVYPSLAPRVRAYIRVADRRWDLRMDNGVTIRLPERNVAAAVRELAQLEEEYALLERDLTVVDLRLEDRITVGLSQEAADAHQDAFKQMMAARKKGARI</sequence>
<comment type="function">
    <text evidence="9">Essential cell division protein.</text>
</comment>
<dbReference type="InterPro" id="IPR026579">
    <property type="entry name" value="FtsQ"/>
</dbReference>
<evidence type="ECO:0000313" key="12">
    <source>
        <dbReference type="EMBL" id="MFD2260373.1"/>
    </source>
</evidence>
<keyword evidence="2 9" id="KW-1003">Cell membrane</keyword>
<dbReference type="Pfam" id="PF08478">
    <property type="entry name" value="POTRA_1"/>
    <property type="match status" value="1"/>
</dbReference>
<dbReference type="InterPro" id="IPR045335">
    <property type="entry name" value="FtsQ_C_sf"/>
</dbReference>